<keyword evidence="1" id="KW-0677">Repeat</keyword>
<organism evidence="4">
    <name type="scientific">Coccolithus braarudii</name>
    <dbReference type="NCBI Taxonomy" id="221442"/>
    <lineage>
        <taxon>Eukaryota</taxon>
        <taxon>Haptista</taxon>
        <taxon>Haptophyta</taxon>
        <taxon>Prymnesiophyceae</taxon>
        <taxon>Coccolithales</taxon>
        <taxon>Coccolithaceae</taxon>
        <taxon>Coccolithus</taxon>
    </lineage>
</organism>
<evidence type="ECO:0000256" key="3">
    <source>
        <dbReference type="PROSITE-ProRule" id="PRU00023"/>
    </source>
</evidence>
<evidence type="ECO:0000256" key="2">
    <source>
        <dbReference type="ARBA" id="ARBA00023043"/>
    </source>
</evidence>
<dbReference type="SMART" id="SM00248">
    <property type="entry name" value="ANK"/>
    <property type="match status" value="2"/>
</dbReference>
<dbReference type="InterPro" id="IPR002110">
    <property type="entry name" value="Ankyrin_rpt"/>
</dbReference>
<protein>
    <submittedName>
        <fullName evidence="4">Uncharacterized protein</fullName>
    </submittedName>
</protein>
<gene>
    <name evidence="4" type="ORF">CPEL01642_LOCUS19411</name>
</gene>
<reference evidence="4" key="1">
    <citation type="submission" date="2021-01" db="EMBL/GenBank/DDBJ databases">
        <authorList>
            <person name="Corre E."/>
            <person name="Pelletier E."/>
            <person name="Niang G."/>
            <person name="Scheremetjew M."/>
            <person name="Finn R."/>
            <person name="Kale V."/>
            <person name="Holt S."/>
            <person name="Cochrane G."/>
            <person name="Meng A."/>
            <person name="Brown T."/>
            <person name="Cohen L."/>
        </authorList>
    </citation>
    <scope>NUCLEOTIDE SEQUENCE</scope>
    <source>
        <strain evidence="4">PLY182g</strain>
    </source>
</reference>
<dbReference type="GO" id="GO:0071356">
    <property type="term" value="P:cellular response to tumor necrosis factor"/>
    <property type="evidence" value="ECO:0007669"/>
    <property type="project" value="TreeGrafter"/>
</dbReference>
<dbReference type="Pfam" id="PF12796">
    <property type="entry name" value="Ank_2"/>
    <property type="match status" value="1"/>
</dbReference>
<dbReference type="GO" id="GO:0051059">
    <property type="term" value="F:NF-kappaB binding"/>
    <property type="evidence" value="ECO:0007669"/>
    <property type="project" value="TreeGrafter"/>
</dbReference>
<dbReference type="AlphaFoldDB" id="A0A7S0Q676"/>
<dbReference type="PROSITE" id="PS50297">
    <property type="entry name" value="ANK_REP_REGION"/>
    <property type="match status" value="2"/>
</dbReference>
<dbReference type="PANTHER" id="PTHR46680:SF3">
    <property type="entry name" value="NF-KAPPA-B INHIBITOR CACTUS"/>
    <property type="match status" value="1"/>
</dbReference>
<feature type="repeat" description="ANK" evidence="3">
    <location>
        <begin position="44"/>
        <end position="76"/>
    </location>
</feature>
<dbReference type="SUPFAM" id="SSF48403">
    <property type="entry name" value="Ankyrin repeat"/>
    <property type="match status" value="1"/>
</dbReference>
<evidence type="ECO:0000256" key="1">
    <source>
        <dbReference type="ARBA" id="ARBA00022737"/>
    </source>
</evidence>
<evidence type="ECO:0000313" key="4">
    <source>
        <dbReference type="EMBL" id="CAD8616030.1"/>
    </source>
</evidence>
<feature type="repeat" description="ANK" evidence="3">
    <location>
        <begin position="77"/>
        <end position="109"/>
    </location>
</feature>
<dbReference type="InterPro" id="IPR051070">
    <property type="entry name" value="NF-kappa-B_inhibitor"/>
</dbReference>
<dbReference type="Gene3D" id="1.25.40.20">
    <property type="entry name" value="Ankyrin repeat-containing domain"/>
    <property type="match status" value="1"/>
</dbReference>
<dbReference type="GO" id="GO:0005829">
    <property type="term" value="C:cytosol"/>
    <property type="evidence" value="ECO:0007669"/>
    <property type="project" value="TreeGrafter"/>
</dbReference>
<dbReference type="PROSITE" id="PS50088">
    <property type="entry name" value="ANK_REPEAT"/>
    <property type="match status" value="2"/>
</dbReference>
<keyword evidence="2 3" id="KW-0040">ANK repeat</keyword>
<accession>A0A7S0Q676</accession>
<sequence>MGLLKKSAPKPEEAYNAVKSNNKTALAELVGKGCNVNGHKDQFTGDQCIHAAANKGRKELIDILLASHADVNSQNKIGQTALHCAAGYGYAQVVQKLLSAGANTSVQDQDGNTPADLAKAYANCPEVIDILTAAG</sequence>
<name>A0A7S0Q676_9EUKA</name>
<proteinExistence type="predicted"/>
<dbReference type="PANTHER" id="PTHR46680">
    <property type="entry name" value="NF-KAPPA-B INHIBITOR ALPHA"/>
    <property type="match status" value="1"/>
</dbReference>
<dbReference type="EMBL" id="HBEY01040603">
    <property type="protein sequence ID" value="CAD8616030.1"/>
    <property type="molecule type" value="Transcribed_RNA"/>
</dbReference>
<dbReference type="InterPro" id="IPR036770">
    <property type="entry name" value="Ankyrin_rpt-contain_sf"/>
</dbReference>